<keyword evidence="1" id="KW-0812">Transmembrane</keyword>
<evidence type="ECO:0000313" key="2">
    <source>
        <dbReference type="EMBL" id="ELR73389.1"/>
    </source>
</evidence>
<organism evidence="2 3">
    <name type="scientific">Fulvivirga imtechensis AK7</name>
    <dbReference type="NCBI Taxonomy" id="1237149"/>
    <lineage>
        <taxon>Bacteria</taxon>
        <taxon>Pseudomonadati</taxon>
        <taxon>Bacteroidota</taxon>
        <taxon>Cytophagia</taxon>
        <taxon>Cytophagales</taxon>
        <taxon>Fulvivirgaceae</taxon>
        <taxon>Fulvivirga</taxon>
    </lineage>
</organism>
<name>L8K0C9_9BACT</name>
<proteinExistence type="predicted"/>
<gene>
    <name evidence="2" type="ORF">C900_04241</name>
</gene>
<evidence type="ECO:0000256" key="1">
    <source>
        <dbReference type="SAM" id="Phobius"/>
    </source>
</evidence>
<reference evidence="2 3" key="1">
    <citation type="submission" date="2012-12" db="EMBL/GenBank/DDBJ databases">
        <title>Genome assembly of Fulvivirga imtechensis AK7.</title>
        <authorList>
            <person name="Nupur N."/>
            <person name="Khatri I."/>
            <person name="Kumar R."/>
            <person name="Subramanian S."/>
            <person name="Pinnaka A."/>
        </authorList>
    </citation>
    <scope>NUCLEOTIDE SEQUENCE [LARGE SCALE GENOMIC DNA]</scope>
    <source>
        <strain evidence="2 3">AK7</strain>
    </source>
</reference>
<evidence type="ECO:0000313" key="3">
    <source>
        <dbReference type="Proteomes" id="UP000011135"/>
    </source>
</evidence>
<accession>L8K0C9</accession>
<sequence>MFYIFTSPNPFELKLYGWWLLPVGVAIGLTFGTRKFQLVISDTNDQEKVKQWTLQFLSENGLNVKDSNENETTLESLKNYNRLFSNWFGTELISVRQTDAKIIIGGPFRLVDRLADSVDTKLRYEKR</sequence>
<protein>
    <submittedName>
        <fullName evidence="2">Uncharacterized protein</fullName>
    </submittedName>
</protein>
<dbReference type="AlphaFoldDB" id="L8K0C9"/>
<keyword evidence="1" id="KW-0472">Membrane</keyword>
<dbReference type="Proteomes" id="UP000011135">
    <property type="component" value="Unassembled WGS sequence"/>
</dbReference>
<feature type="transmembrane region" description="Helical" evidence="1">
    <location>
        <begin position="15"/>
        <end position="32"/>
    </location>
</feature>
<keyword evidence="1" id="KW-1133">Transmembrane helix</keyword>
<comment type="caution">
    <text evidence="2">The sequence shown here is derived from an EMBL/GenBank/DDBJ whole genome shotgun (WGS) entry which is preliminary data.</text>
</comment>
<dbReference type="EMBL" id="AMZN01000006">
    <property type="protein sequence ID" value="ELR73389.1"/>
    <property type="molecule type" value="Genomic_DNA"/>
</dbReference>
<keyword evidence="3" id="KW-1185">Reference proteome</keyword>